<dbReference type="AlphaFoldDB" id="A0A314L397"/>
<evidence type="ECO:0000259" key="1">
    <source>
        <dbReference type="Pfam" id="PF13456"/>
    </source>
</evidence>
<feature type="non-terminal residue" evidence="2">
    <location>
        <position position="121"/>
    </location>
</feature>
<gene>
    <name evidence="2" type="ORF">A4A49_63540</name>
</gene>
<dbReference type="GO" id="GO:0003676">
    <property type="term" value="F:nucleic acid binding"/>
    <property type="evidence" value="ECO:0007669"/>
    <property type="project" value="InterPro"/>
</dbReference>
<dbReference type="InterPro" id="IPR036397">
    <property type="entry name" value="RNaseH_sf"/>
</dbReference>
<feature type="non-terminal residue" evidence="2">
    <location>
        <position position="1"/>
    </location>
</feature>
<dbReference type="SMR" id="A0A314L397"/>
<evidence type="ECO:0000313" key="3">
    <source>
        <dbReference type="Proteomes" id="UP000187609"/>
    </source>
</evidence>
<proteinExistence type="predicted"/>
<accession>A0A314L397</accession>
<dbReference type="Proteomes" id="UP000187609">
    <property type="component" value="Unassembled WGS sequence"/>
</dbReference>
<dbReference type="EMBL" id="MJEQ01000462">
    <property type="protein sequence ID" value="OIT36171.1"/>
    <property type="molecule type" value="Genomic_DNA"/>
</dbReference>
<sequence>LFIGLQISQDFHFCPLQIETDSHVLQTMFDTITDLYLPLILDCRLLMTQLRQPELKHIYREANNVADLRAKHGMTLAPCTSQYCCHPLHYEEPPPYALLAFNKDCSNTCLRRTVPLCTNST</sequence>
<dbReference type="InterPro" id="IPR044730">
    <property type="entry name" value="RNase_H-like_dom_plant"/>
</dbReference>
<dbReference type="Gene3D" id="3.30.420.10">
    <property type="entry name" value="Ribonuclease H-like superfamily/Ribonuclease H"/>
    <property type="match status" value="1"/>
</dbReference>
<keyword evidence="3" id="KW-1185">Reference proteome</keyword>
<comment type="caution">
    <text evidence="2">The sequence shown here is derived from an EMBL/GenBank/DDBJ whole genome shotgun (WGS) entry which is preliminary data.</text>
</comment>
<protein>
    <recommendedName>
        <fullName evidence="1">RNase H type-1 domain-containing protein</fullName>
    </recommendedName>
</protein>
<organism evidence="2 3">
    <name type="scientific">Nicotiana attenuata</name>
    <name type="common">Coyote tobacco</name>
    <dbReference type="NCBI Taxonomy" id="49451"/>
    <lineage>
        <taxon>Eukaryota</taxon>
        <taxon>Viridiplantae</taxon>
        <taxon>Streptophyta</taxon>
        <taxon>Embryophyta</taxon>
        <taxon>Tracheophyta</taxon>
        <taxon>Spermatophyta</taxon>
        <taxon>Magnoliopsida</taxon>
        <taxon>eudicotyledons</taxon>
        <taxon>Gunneridae</taxon>
        <taxon>Pentapetalae</taxon>
        <taxon>asterids</taxon>
        <taxon>lamiids</taxon>
        <taxon>Solanales</taxon>
        <taxon>Solanaceae</taxon>
        <taxon>Nicotianoideae</taxon>
        <taxon>Nicotianeae</taxon>
        <taxon>Nicotiana</taxon>
    </lineage>
</organism>
<dbReference type="Pfam" id="PF13456">
    <property type="entry name" value="RVT_3"/>
    <property type="match status" value="1"/>
</dbReference>
<feature type="domain" description="RNase H type-1" evidence="1">
    <location>
        <begin position="1"/>
        <end position="72"/>
    </location>
</feature>
<reference evidence="2" key="1">
    <citation type="submission" date="2016-11" db="EMBL/GenBank/DDBJ databases">
        <title>The genome of Nicotiana attenuata.</title>
        <authorList>
            <person name="Xu S."/>
            <person name="Brockmoeller T."/>
            <person name="Gaquerel E."/>
            <person name="Navarro A."/>
            <person name="Kuhl H."/>
            <person name="Gase K."/>
            <person name="Ling Z."/>
            <person name="Zhou W."/>
            <person name="Kreitzer C."/>
            <person name="Stanke M."/>
            <person name="Tang H."/>
            <person name="Lyons E."/>
            <person name="Pandey P."/>
            <person name="Pandey S.P."/>
            <person name="Timmermann B."/>
            <person name="Baldwin I.T."/>
        </authorList>
    </citation>
    <scope>NUCLEOTIDE SEQUENCE [LARGE SCALE GENOMIC DNA]</scope>
    <source>
        <strain evidence="2">UT</strain>
    </source>
</reference>
<name>A0A314L397_NICAT</name>
<dbReference type="CDD" id="cd06222">
    <property type="entry name" value="RNase_H_like"/>
    <property type="match status" value="1"/>
</dbReference>
<dbReference type="GO" id="GO:0004523">
    <property type="term" value="F:RNA-DNA hybrid ribonuclease activity"/>
    <property type="evidence" value="ECO:0007669"/>
    <property type="project" value="InterPro"/>
</dbReference>
<dbReference type="InterPro" id="IPR002156">
    <property type="entry name" value="RNaseH_domain"/>
</dbReference>
<evidence type="ECO:0000313" key="2">
    <source>
        <dbReference type="EMBL" id="OIT36171.1"/>
    </source>
</evidence>